<sequence length="841" mass="93027">MEDHVNPMDGMRPGGDYTAAQLGELLRLLNANYHLRGGDINTHLVLGGIRFSDPPTLDTCNKWLTDSGPVAEAAMMPGGGPIWPIGYQKAVTAIAEGRYRVCDNDPNVFYALDRPDDGMEALESYHVLNFESELDVKSASRSREIERALKAMIRLMATLRPDLYAPVRRGARIHTPSGRQATMYVKDGKPTLTKKDEPDRIPYIVDIAVPEEALPGNKDDYQAMNVRVHKWMSFVTGTEASALNLALYWAYPIMAPRLENLWCFYGQGGNGKGLLFGGFRRTFDRWCSEIDIERLSQGGFDGGNEAGKLVDALWVSDPESDMSSEACARAMKKIATCDPFTVRYGGGVAYEVRPHCGFISLTNRAPYKEATRAFERRLVEVNASEGHTHDEFAKLANWLDNRYGAVEMLLFSAALWTHGYRPDMTESIGTLESLDESELFAVKEIVEKGFTVSADNPYLGKGHRYSRSFINRTGLKTGRRQGDFGLTVKSESMFKPYREAMESMLTADVRQAEALKEKKATRAVTDLATLTPNDADPVEWARAKRDGGDTGVYVPAENKVARNWHRKAESGQAATLPDFTVSPSAAEIAGDNTVIIDWDADHDGNGCEHGLNRMERDLGAPIGSEDFPMPYLERSARGGYHGTYRVPPDLMRYFKKSAVGKATSGDPTLLVDLKAAGGGYVICAGSRTDQGVYEPVAAPIDGRVPMLTQPMLELFSKYGFVRMPEAYTGPDGKAHVGHGDSRPTVAPSSFKRFRSSDGRLHLDTSPMPRGARHNELLRRAVYVVAAATAMNLPQSDIDSAFDELRSLAGDHDRKDTEHVLEDAARNYGFQYRRPRTDNPND</sequence>
<evidence type="ECO:0000313" key="2">
    <source>
        <dbReference type="EMBL" id="KFI60932.1"/>
    </source>
</evidence>
<protein>
    <submittedName>
        <fullName evidence="2">Phage primase</fullName>
    </submittedName>
</protein>
<dbReference type="Pfam" id="PF19263">
    <property type="entry name" value="DUF5906"/>
    <property type="match status" value="1"/>
</dbReference>
<dbReference type="OrthoDB" id="3218228at2"/>
<dbReference type="AlphaFoldDB" id="A0A087AQ82"/>
<dbReference type="InterPro" id="IPR045455">
    <property type="entry name" value="NrS-1_pol-like_helicase"/>
</dbReference>
<keyword evidence="3" id="KW-1185">Reference proteome</keyword>
<evidence type="ECO:0000259" key="1">
    <source>
        <dbReference type="Pfam" id="PF19263"/>
    </source>
</evidence>
<evidence type="ECO:0000313" key="3">
    <source>
        <dbReference type="Proteomes" id="UP000029067"/>
    </source>
</evidence>
<dbReference type="eggNOG" id="COG3378">
    <property type="taxonomic scope" value="Bacteria"/>
</dbReference>
<proteinExistence type="predicted"/>
<reference evidence="2 3" key="1">
    <citation type="submission" date="2014-03" db="EMBL/GenBank/DDBJ databases">
        <title>Genomics of Bifidobacteria.</title>
        <authorList>
            <person name="Ventura M."/>
            <person name="Milani C."/>
            <person name="Lugli G.A."/>
        </authorList>
    </citation>
    <scope>NUCLEOTIDE SEQUENCE [LARGE SCALE GENOMIC DNA]</scope>
    <source>
        <strain evidence="2 3">LMG 10738</strain>
    </source>
</reference>
<dbReference type="SUPFAM" id="SSF56747">
    <property type="entry name" value="Prim-pol domain"/>
    <property type="match status" value="1"/>
</dbReference>
<dbReference type="EMBL" id="JGYV01000017">
    <property type="protein sequence ID" value="KFI60932.1"/>
    <property type="molecule type" value="Genomic_DNA"/>
</dbReference>
<comment type="caution">
    <text evidence="2">The sequence shown here is derived from an EMBL/GenBank/DDBJ whole genome shotgun (WGS) entry which is preliminary data.</text>
</comment>
<organism evidence="2 3">
    <name type="scientific">Bifidobacterium cuniculi</name>
    <dbReference type="NCBI Taxonomy" id="1688"/>
    <lineage>
        <taxon>Bacteria</taxon>
        <taxon>Bacillati</taxon>
        <taxon>Actinomycetota</taxon>
        <taxon>Actinomycetes</taxon>
        <taxon>Bifidobacteriales</taxon>
        <taxon>Bifidobacteriaceae</taxon>
        <taxon>Bifidobacterium</taxon>
    </lineage>
</organism>
<gene>
    <name evidence="2" type="ORF">BCUN_0908</name>
</gene>
<feature type="domain" description="NrS-1 polymerase-like helicase" evidence="1">
    <location>
        <begin position="264"/>
        <end position="371"/>
    </location>
</feature>
<dbReference type="Proteomes" id="UP000029067">
    <property type="component" value="Unassembled WGS sequence"/>
</dbReference>
<name>A0A087AQ82_9BIFI</name>
<dbReference type="Gene3D" id="3.40.50.300">
    <property type="entry name" value="P-loop containing nucleotide triphosphate hydrolases"/>
    <property type="match status" value="1"/>
</dbReference>
<dbReference type="RefSeq" id="WP_152598133.1">
    <property type="nucleotide sequence ID" value="NZ_JGYV01000017.1"/>
</dbReference>
<dbReference type="InterPro" id="IPR027417">
    <property type="entry name" value="P-loop_NTPase"/>
</dbReference>
<accession>A0A087AQ82</accession>